<accession>A0ABU2KYU9</accession>
<protein>
    <submittedName>
        <fullName evidence="1">Uncharacterized protein</fullName>
    </submittedName>
</protein>
<sequence length="186" mass="20277">MDAYGRRSAGAGGAEWRRPVLGVDIGGVVIQRTGDEGDTSFFGETPMLTPAVPGAFDALAGLARDEFRDRVHLVSKAKLATVDRTLRWLDLHDFTERTGIPVDRLHFVPERADKAPVCARLGVTHFVDDRIDVLRHLGDVPYRYLFTGGGGTEDPAAIPEWARQAAAWTELAEVIRLSVRATRGGG</sequence>
<keyword evidence="2" id="KW-1185">Reference proteome</keyword>
<evidence type="ECO:0000313" key="1">
    <source>
        <dbReference type="EMBL" id="MDT0304484.1"/>
    </source>
</evidence>
<gene>
    <name evidence="1" type="ORF">RM446_20390</name>
</gene>
<evidence type="ECO:0000313" key="2">
    <source>
        <dbReference type="Proteomes" id="UP001183226"/>
    </source>
</evidence>
<proteinExistence type="predicted"/>
<dbReference type="EMBL" id="JAVREK010000025">
    <property type="protein sequence ID" value="MDT0304484.1"/>
    <property type="molecule type" value="Genomic_DNA"/>
</dbReference>
<dbReference type="Proteomes" id="UP001183226">
    <property type="component" value="Unassembled WGS sequence"/>
</dbReference>
<dbReference type="RefSeq" id="WP_311546985.1">
    <property type="nucleotide sequence ID" value="NZ_JAVREK010000025.1"/>
</dbReference>
<comment type="caution">
    <text evidence="1">The sequence shown here is derived from an EMBL/GenBank/DDBJ whole genome shotgun (WGS) entry which is preliminary data.</text>
</comment>
<name>A0ABU2KYU9_9ACTN</name>
<reference evidence="2" key="1">
    <citation type="submission" date="2023-07" db="EMBL/GenBank/DDBJ databases">
        <title>30 novel species of actinomycetes from the DSMZ collection.</title>
        <authorList>
            <person name="Nouioui I."/>
        </authorList>
    </citation>
    <scope>NUCLEOTIDE SEQUENCE [LARGE SCALE GENOMIC DNA]</scope>
    <source>
        <strain evidence="2">DSM 45055</strain>
    </source>
</reference>
<organism evidence="1 2">
    <name type="scientific">Streptomonospora wellingtoniae</name>
    <dbReference type="NCBI Taxonomy" id="3075544"/>
    <lineage>
        <taxon>Bacteria</taxon>
        <taxon>Bacillati</taxon>
        <taxon>Actinomycetota</taxon>
        <taxon>Actinomycetes</taxon>
        <taxon>Streptosporangiales</taxon>
        <taxon>Nocardiopsidaceae</taxon>
        <taxon>Streptomonospora</taxon>
    </lineage>
</organism>